<accession>A0A8E5HPS4</accession>
<dbReference type="EC" id="2.7.1.160" evidence="3"/>
<proteinExistence type="inferred from homology"/>
<dbReference type="Gene3D" id="1.10.10.970">
    <property type="entry name" value="RNA 2'-phosphotransferase, Tpt1/KptA family, N-terminal domain"/>
    <property type="match status" value="1"/>
</dbReference>
<evidence type="ECO:0000256" key="1">
    <source>
        <dbReference type="ARBA" id="ARBA00003343"/>
    </source>
</evidence>
<organism evidence="8 9">
    <name type="scientific">Ustilaginoidea virens</name>
    <name type="common">Rice false smut fungus</name>
    <name type="synonym">Villosiclava virens</name>
    <dbReference type="NCBI Taxonomy" id="1159556"/>
    <lineage>
        <taxon>Eukaryota</taxon>
        <taxon>Fungi</taxon>
        <taxon>Dikarya</taxon>
        <taxon>Ascomycota</taxon>
        <taxon>Pezizomycotina</taxon>
        <taxon>Sordariomycetes</taxon>
        <taxon>Hypocreomycetidae</taxon>
        <taxon>Hypocreales</taxon>
        <taxon>Clavicipitaceae</taxon>
        <taxon>Ustilaginoidea</taxon>
    </lineage>
</organism>
<evidence type="ECO:0000256" key="6">
    <source>
        <dbReference type="ARBA" id="ARBA00047949"/>
    </source>
</evidence>
<dbReference type="Gene3D" id="3.20.170.30">
    <property type="match status" value="1"/>
</dbReference>
<dbReference type="Proteomes" id="UP000027002">
    <property type="component" value="Chromosome 3"/>
</dbReference>
<dbReference type="KEGG" id="uvi:66064449"/>
<keyword evidence="5" id="KW-0520">NAD</keyword>
<dbReference type="EMBL" id="CP072755">
    <property type="protein sequence ID" value="QUC19430.1"/>
    <property type="molecule type" value="Genomic_DNA"/>
</dbReference>
<dbReference type="InterPro" id="IPR042080">
    <property type="entry name" value="RNA_2'-PTrans_N"/>
</dbReference>
<feature type="compositionally biased region" description="Polar residues" evidence="7">
    <location>
        <begin position="1"/>
        <end position="10"/>
    </location>
</feature>
<dbReference type="PANTHER" id="PTHR12684">
    <property type="entry name" value="PUTATIVE PHOSPHOTRANSFERASE"/>
    <property type="match status" value="1"/>
</dbReference>
<evidence type="ECO:0000256" key="3">
    <source>
        <dbReference type="ARBA" id="ARBA00012007"/>
    </source>
</evidence>
<feature type="compositionally biased region" description="Basic residues" evidence="7">
    <location>
        <begin position="256"/>
        <end position="270"/>
    </location>
</feature>
<comment type="catalytic activity">
    <reaction evidence="6">
        <text>2'-phospho-[ligated tRNA] + NAD(+) = mature tRNA + ADP-alpha-D-ribose 1'',2''-cyclic phosphate + nicotinamide</text>
        <dbReference type="Rhea" id="RHEA:23324"/>
        <dbReference type="Rhea" id="RHEA-COMP:11106"/>
        <dbReference type="Rhea" id="RHEA-COMP:11107"/>
        <dbReference type="ChEBI" id="CHEBI:17154"/>
        <dbReference type="ChEBI" id="CHEBI:57540"/>
        <dbReference type="ChEBI" id="CHEBI:76596"/>
        <dbReference type="ChEBI" id="CHEBI:82883"/>
        <dbReference type="ChEBI" id="CHEBI:85027"/>
        <dbReference type="EC" id="2.7.1.160"/>
    </reaction>
</comment>
<comment type="similarity">
    <text evidence="2">Belongs to the KptA/TPT1 family.</text>
</comment>
<evidence type="ECO:0000256" key="4">
    <source>
        <dbReference type="ARBA" id="ARBA00022679"/>
    </source>
</evidence>
<comment type="function">
    <text evidence="1">Catalyzes the last step of tRNA splicing, the transfer of the splice junction 2'-phosphate from ligated tRNA to NAD to produce ADP-ribose 1''-2'' cyclic phosphate.</text>
</comment>
<dbReference type="GeneID" id="66064449"/>
<dbReference type="Pfam" id="PF01885">
    <property type="entry name" value="PTS_2-RNA"/>
    <property type="match status" value="1"/>
</dbReference>
<dbReference type="GO" id="GO:0000215">
    <property type="term" value="F:tRNA 2'-phosphotransferase activity"/>
    <property type="evidence" value="ECO:0007669"/>
    <property type="project" value="UniProtKB-EC"/>
</dbReference>
<protein>
    <recommendedName>
        <fullName evidence="3">2'-phosphotransferase</fullName>
        <ecNumber evidence="3">2.7.1.160</ecNumber>
    </recommendedName>
</protein>
<keyword evidence="9" id="KW-1185">Reference proteome</keyword>
<dbReference type="InterPro" id="IPR002745">
    <property type="entry name" value="Ptrans_KptA/Tpt1"/>
</dbReference>
<dbReference type="OrthoDB" id="419694at2759"/>
<feature type="region of interest" description="Disordered" evidence="7">
    <location>
        <begin position="256"/>
        <end position="289"/>
    </location>
</feature>
<dbReference type="SUPFAM" id="SSF56399">
    <property type="entry name" value="ADP-ribosylation"/>
    <property type="match status" value="1"/>
</dbReference>
<dbReference type="AlphaFoldDB" id="A0A8E5HPS4"/>
<feature type="region of interest" description="Disordered" evidence="7">
    <location>
        <begin position="1"/>
        <end position="25"/>
    </location>
</feature>
<evidence type="ECO:0000256" key="7">
    <source>
        <dbReference type="SAM" id="MobiDB-lite"/>
    </source>
</evidence>
<gene>
    <name evidence="8" type="ORF">UV8b_03671</name>
</gene>
<reference evidence="8" key="1">
    <citation type="submission" date="2020-03" db="EMBL/GenBank/DDBJ databases">
        <title>A mixture of massive structural variations and highly conserved coding sequences in Ustilaginoidea virens genome.</title>
        <authorList>
            <person name="Zhang K."/>
            <person name="Zhao Z."/>
            <person name="Zhang Z."/>
            <person name="Li Y."/>
            <person name="Hsiang T."/>
            <person name="Sun W."/>
        </authorList>
    </citation>
    <scope>NUCLEOTIDE SEQUENCE</scope>
    <source>
        <strain evidence="8">UV-8b</strain>
    </source>
</reference>
<dbReference type="PANTHER" id="PTHR12684:SF2">
    <property type="entry name" value="TRNA 2'-PHOSPHOTRANSFERASE 1"/>
    <property type="match status" value="1"/>
</dbReference>
<keyword evidence="4" id="KW-0808">Transferase</keyword>
<dbReference type="RefSeq" id="XP_042997103.1">
    <property type="nucleotide sequence ID" value="XM_043141169.1"/>
</dbReference>
<name>A0A8E5HPS4_USTVR</name>
<sequence>MEIKAQGSTHDAQRGPRQRKSQGRDVDISKALSRLLRHQAENAGINLDKEGFAPLDKVLQWGPLKALGVSVEEVEAIVETNAKKRFALKPIAQGDPASPASYLIRANQGHSLQVDPASLFRSIALGDADFPARVLHGTYFAFWDDIVRSGGLKPMTRGHIHCSEKTLEEGAVSGMRGDAEILVEIDIQASLEEGAAWWRSENGVILTDGGSEGLLSTRFFKKVTGRKAGVGVLWEDGEKRADLPVGLKMVVPAGKRGARGRVRGRGRGRGGGRGGGEERGGRGGTGGVV</sequence>
<evidence type="ECO:0000256" key="2">
    <source>
        <dbReference type="ARBA" id="ARBA00009836"/>
    </source>
</evidence>
<evidence type="ECO:0000313" key="8">
    <source>
        <dbReference type="EMBL" id="QUC19430.1"/>
    </source>
</evidence>
<evidence type="ECO:0000256" key="5">
    <source>
        <dbReference type="ARBA" id="ARBA00023027"/>
    </source>
</evidence>
<dbReference type="GO" id="GO:0006388">
    <property type="term" value="P:tRNA splicing, via endonucleolytic cleavage and ligation"/>
    <property type="evidence" value="ECO:0007669"/>
    <property type="project" value="TreeGrafter"/>
</dbReference>
<evidence type="ECO:0000313" key="9">
    <source>
        <dbReference type="Proteomes" id="UP000027002"/>
    </source>
</evidence>
<dbReference type="InterPro" id="IPR042081">
    <property type="entry name" value="RNA_2'-PTrans_C"/>
</dbReference>